<dbReference type="EC" id="3.2.1.51" evidence="2"/>
<evidence type="ECO:0000259" key="8">
    <source>
        <dbReference type="Pfam" id="PF16757"/>
    </source>
</evidence>
<dbReference type="Pfam" id="PF16757">
    <property type="entry name" value="Fucosidase_C"/>
    <property type="match status" value="1"/>
</dbReference>
<dbReference type="STRING" id="715226.ABI_17670"/>
<keyword evidence="10" id="KW-1185">Reference proteome</keyword>
<dbReference type="InterPro" id="IPR017853">
    <property type="entry name" value="GH"/>
</dbReference>
<keyword evidence="5" id="KW-0326">Glycosidase</keyword>
<dbReference type="GO" id="GO:0016139">
    <property type="term" value="P:glycoside catabolic process"/>
    <property type="evidence" value="ECO:0007669"/>
    <property type="project" value="TreeGrafter"/>
</dbReference>
<keyword evidence="3 6" id="KW-0732">Signal</keyword>
<evidence type="ECO:0000256" key="3">
    <source>
        <dbReference type="ARBA" id="ARBA00022729"/>
    </source>
</evidence>
<dbReference type="GO" id="GO:0004560">
    <property type="term" value="F:alpha-L-fucosidase activity"/>
    <property type="evidence" value="ECO:0007669"/>
    <property type="project" value="InterPro"/>
</dbReference>
<dbReference type="GO" id="GO:0005764">
    <property type="term" value="C:lysosome"/>
    <property type="evidence" value="ECO:0007669"/>
    <property type="project" value="TreeGrafter"/>
</dbReference>
<dbReference type="Pfam" id="PF01120">
    <property type="entry name" value="Alpha_L_fucos"/>
    <property type="match status" value="1"/>
</dbReference>
<dbReference type="InterPro" id="IPR031919">
    <property type="entry name" value="Fucosidase_C"/>
</dbReference>
<dbReference type="SMART" id="SM00812">
    <property type="entry name" value="Alpha_L_fucos"/>
    <property type="match status" value="1"/>
</dbReference>
<dbReference type="InterPro" id="IPR013780">
    <property type="entry name" value="Glyco_hydro_b"/>
</dbReference>
<reference evidence="10" key="1">
    <citation type="submission" date="2011-03" db="EMBL/GenBank/DDBJ databases">
        <title>Draft genome sequence of Brevundimonas diminuta.</title>
        <authorList>
            <person name="Brown P.J.B."/>
            <person name="Buechlein A."/>
            <person name="Hemmerich C."/>
            <person name="Brun Y.V."/>
        </authorList>
    </citation>
    <scope>NUCLEOTIDE SEQUENCE [LARGE SCALE GENOMIC DNA]</scope>
    <source>
        <strain evidence="10">C19</strain>
    </source>
</reference>
<dbReference type="InterPro" id="IPR000933">
    <property type="entry name" value="Glyco_hydro_29"/>
</dbReference>
<dbReference type="PANTHER" id="PTHR10030">
    <property type="entry name" value="ALPHA-L-FUCOSIDASE"/>
    <property type="match status" value="1"/>
</dbReference>
<evidence type="ECO:0000256" key="4">
    <source>
        <dbReference type="ARBA" id="ARBA00022801"/>
    </source>
</evidence>
<gene>
    <name evidence="9" type="ORF">ABI_17670</name>
</gene>
<feature type="signal peptide" evidence="6">
    <location>
        <begin position="1"/>
        <end position="24"/>
    </location>
</feature>
<dbReference type="Gene3D" id="3.20.20.80">
    <property type="entry name" value="Glycosidases"/>
    <property type="match status" value="1"/>
</dbReference>
<dbReference type="EMBL" id="GL883077">
    <property type="protein sequence ID" value="EGF93327.1"/>
    <property type="molecule type" value="Genomic_DNA"/>
</dbReference>
<protein>
    <recommendedName>
        <fullName evidence="2">alpha-L-fucosidase</fullName>
        <ecNumber evidence="2">3.2.1.51</ecNumber>
    </recommendedName>
</protein>
<dbReference type="AlphaFoldDB" id="F4QKM5"/>
<dbReference type="PANTHER" id="PTHR10030:SF37">
    <property type="entry name" value="ALPHA-L-FUCOSIDASE-RELATED"/>
    <property type="match status" value="1"/>
</dbReference>
<evidence type="ECO:0000313" key="9">
    <source>
        <dbReference type="EMBL" id="EGF93327.1"/>
    </source>
</evidence>
<evidence type="ECO:0000259" key="7">
    <source>
        <dbReference type="Pfam" id="PF01120"/>
    </source>
</evidence>
<feature type="chain" id="PRO_5003316628" description="alpha-L-fucosidase" evidence="6">
    <location>
        <begin position="25"/>
        <end position="542"/>
    </location>
</feature>
<dbReference type="RefSeq" id="WP_006272523.1">
    <property type="nucleotide sequence ID" value="NZ_GL883077.1"/>
</dbReference>
<comment type="similarity">
    <text evidence="1">Belongs to the glycosyl hydrolase 29 family.</text>
</comment>
<organism evidence="9 10">
    <name type="scientific">Asticcacaulis biprosthecium C19</name>
    <dbReference type="NCBI Taxonomy" id="715226"/>
    <lineage>
        <taxon>Bacteria</taxon>
        <taxon>Pseudomonadati</taxon>
        <taxon>Pseudomonadota</taxon>
        <taxon>Alphaproteobacteria</taxon>
        <taxon>Caulobacterales</taxon>
        <taxon>Caulobacteraceae</taxon>
        <taxon>Asticcacaulis</taxon>
    </lineage>
</organism>
<dbReference type="InterPro" id="IPR006311">
    <property type="entry name" value="TAT_signal"/>
</dbReference>
<dbReference type="HOGENOM" id="CLU_002934_6_1_5"/>
<proteinExistence type="inferred from homology"/>
<evidence type="ECO:0000256" key="5">
    <source>
        <dbReference type="ARBA" id="ARBA00023295"/>
    </source>
</evidence>
<dbReference type="OrthoDB" id="7176684at2"/>
<dbReference type="SUPFAM" id="SSF51445">
    <property type="entry name" value="(Trans)glycosidases"/>
    <property type="match status" value="1"/>
</dbReference>
<accession>F4QKM5</accession>
<evidence type="ECO:0000256" key="2">
    <source>
        <dbReference type="ARBA" id="ARBA00012662"/>
    </source>
</evidence>
<keyword evidence="4" id="KW-0378">Hydrolase</keyword>
<sequence length="542" mass="61131">MKLSRRNLLTAAPAVAALPTVTHAAAAPYKATWESLGSAYQTPDWFRDAKLGLWAHWGPQCIPECGDWYGRQMYIQGNFYYEHHTKTYGHPAQFGFMEFLKDWKAEKFDPDGLIGLYKSVGAKYFVAMANHHDNFDLYDSKYQNWNSVNIGPKRDICGDFAAAARKHGLKFGLSNHAAHAWHWWQTAYGYDAEGPVKGLRYDAARLTKADGKGKWWDGYDPQELYTGRFGDMPPPDGINSIKAMQDHINTTSGQWLETVPPNGAYYAKKWLLRQNDMIDKYRPDLVYFDNYGLPLEQYGLDATAYYYNQAVKWHGTANVIATGKKLDDTQRKAITEDIERGYSDRLRDNVWQTCTCIGNWHYDRGLYERNGYKSAKNVIQRLVDIVSKNGNMLLSIPVRGNGEIDEKEVAILGEMKAWLDVNGEAIFATRPYTVFGEGPFKVVEGHMNEAEAKPFTHEDIRYTTKAGALYALPLEWPTSGYVTLISLAEGSPLRKGSVERVELLGHGQPLTFELGMDGLTVKLPDARPAFSPALKIMGTGLV</sequence>
<name>F4QKM5_9CAUL</name>
<feature type="domain" description="Alpha-L-fucosidase C-terminal" evidence="8">
    <location>
        <begin position="456"/>
        <end position="529"/>
    </location>
</feature>
<dbReference type="InterPro" id="IPR057739">
    <property type="entry name" value="Glyco_hydro_29_N"/>
</dbReference>
<dbReference type="PROSITE" id="PS51318">
    <property type="entry name" value="TAT"/>
    <property type="match status" value="1"/>
</dbReference>
<feature type="domain" description="Glycoside hydrolase family 29 N-terminal" evidence="7">
    <location>
        <begin position="20"/>
        <end position="424"/>
    </location>
</feature>
<dbReference type="Proteomes" id="UP000006512">
    <property type="component" value="Unassembled WGS sequence"/>
</dbReference>
<dbReference type="GO" id="GO:0006004">
    <property type="term" value="P:fucose metabolic process"/>
    <property type="evidence" value="ECO:0007669"/>
    <property type="project" value="TreeGrafter"/>
</dbReference>
<evidence type="ECO:0000256" key="6">
    <source>
        <dbReference type="SAM" id="SignalP"/>
    </source>
</evidence>
<dbReference type="Gene3D" id="2.60.40.1180">
    <property type="entry name" value="Golgi alpha-mannosidase II"/>
    <property type="match status" value="1"/>
</dbReference>
<evidence type="ECO:0000313" key="10">
    <source>
        <dbReference type="Proteomes" id="UP000006512"/>
    </source>
</evidence>
<evidence type="ECO:0000256" key="1">
    <source>
        <dbReference type="ARBA" id="ARBA00007951"/>
    </source>
</evidence>
<dbReference type="eggNOG" id="COG3669">
    <property type="taxonomic scope" value="Bacteria"/>
</dbReference>